<sequence>MQNLKIVNWYLIPLLVIFNSIISVEKNTNFKEIKHEVTIQHPGEKEPIISTLVEVQNSDGLPIHYYMDVKSVICLAEVCKVIPVTIFWNAIGEYQHYKLQKEATLEKYEADKFESEDYTKLHSILSNKNSPFKDVYIDEIWTVPSSLNDDVDAISGETILELDEKDTVKGAALTCYTLWHWANGEIIQHIKNTTGNSASNAQLKQFITHENKTFFNIAIKELKQRKLYTMVFATVIVKRVLKNKTDLKTALSYIETTPTEIYLTSLSEVFTNGEKEHRLQAIHSLKQYDSIIPTSYLDKLTATFSSIQSYQEITLLLELMEKKNSNSTTIIKNTIPLLNGNFLIARRAYWFLKTQTLTNEQSSILNKFYKKNKEKL</sequence>
<feature type="transmembrane region" description="Helical" evidence="1">
    <location>
        <begin position="6"/>
        <end position="24"/>
    </location>
</feature>
<organism evidence="2 3">
    <name type="scientific">Kordia antarctica</name>
    <dbReference type="NCBI Taxonomy" id="1218801"/>
    <lineage>
        <taxon>Bacteria</taxon>
        <taxon>Pseudomonadati</taxon>
        <taxon>Bacteroidota</taxon>
        <taxon>Flavobacteriia</taxon>
        <taxon>Flavobacteriales</taxon>
        <taxon>Flavobacteriaceae</taxon>
        <taxon>Kordia</taxon>
    </lineage>
</organism>
<evidence type="ECO:0000256" key="1">
    <source>
        <dbReference type="SAM" id="Phobius"/>
    </source>
</evidence>
<name>A0A7L4ZRA9_9FLAO</name>
<reference evidence="2 3" key="1">
    <citation type="journal article" date="2013" name="Int. J. Syst. Evol. Microbiol.">
        <title>Kordia antarctica sp. nov., isolated from Antarctic seawater.</title>
        <authorList>
            <person name="Baek K."/>
            <person name="Choi A."/>
            <person name="Kang I."/>
            <person name="Lee K."/>
            <person name="Cho J.C."/>
        </authorList>
    </citation>
    <scope>NUCLEOTIDE SEQUENCE [LARGE SCALE GENOMIC DNA]</scope>
    <source>
        <strain evidence="2 3">IMCC3317</strain>
    </source>
</reference>
<evidence type="ECO:0000313" key="2">
    <source>
        <dbReference type="EMBL" id="QHI39238.1"/>
    </source>
</evidence>
<keyword evidence="1" id="KW-0812">Transmembrane</keyword>
<dbReference type="Proteomes" id="UP000464657">
    <property type="component" value="Chromosome"/>
</dbReference>
<dbReference type="AlphaFoldDB" id="A0A7L4ZRA9"/>
<proteinExistence type="predicted"/>
<keyword evidence="1" id="KW-0472">Membrane</keyword>
<keyword evidence="1" id="KW-1133">Transmembrane helix</keyword>
<evidence type="ECO:0000313" key="3">
    <source>
        <dbReference type="Proteomes" id="UP000464657"/>
    </source>
</evidence>
<dbReference type="KEGG" id="kan:IMCC3317_46430"/>
<gene>
    <name evidence="2" type="ORF">IMCC3317_46430</name>
</gene>
<accession>A0A7L4ZRA9</accession>
<protein>
    <submittedName>
        <fullName evidence="2">Uncharacterized protein</fullName>
    </submittedName>
</protein>
<keyword evidence="3" id="KW-1185">Reference proteome</keyword>
<dbReference type="EMBL" id="CP019288">
    <property type="protein sequence ID" value="QHI39238.1"/>
    <property type="molecule type" value="Genomic_DNA"/>
</dbReference>